<dbReference type="CDD" id="cd02966">
    <property type="entry name" value="TlpA_like_family"/>
    <property type="match status" value="1"/>
</dbReference>
<gene>
    <name evidence="6" type="ORF">GCM10023184_05770</name>
</gene>
<keyword evidence="3" id="KW-1015">Disulfide bond</keyword>
<evidence type="ECO:0000256" key="3">
    <source>
        <dbReference type="ARBA" id="ARBA00023157"/>
    </source>
</evidence>
<comment type="subcellular location">
    <subcellularLocation>
        <location evidence="1">Cell envelope</location>
    </subcellularLocation>
</comment>
<dbReference type="PROSITE" id="PS51352">
    <property type="entry name" value="THIOREDOXIN_2"/>
    <property type="match status" value="1"/>
</dbReference>
<accession>A0ABP8GAU9</accession>
<reference evidence="7" key="1">
    <citation type="journal article" date="2019" name="Int. J. Syst. Evol. Microbiol.">
        <title>The Global Catalogue of Microorganisms (GCM) 10K type strain sequencing project: providing services to taxonomists for standard genome sequencing and annotation.</title>
        <authorList>
            <consortium name="The Broad Institute Genomics Platform"/>
            <consortium name="The Broad Institute Genome Sequencing Center for Infectious Disease"/>
            <person name="Wu L."/>
            <person name="Ma J."/>
        </authorList>
    </citation>
    <scope>NUCLEOTIDE SEQUENCE [LARGE SCALE GENOMIC DNA]</scope>
    <source>
        <strain evidence="7">JCM 17919</strain>
    </source>
</reference>
<dbReference type="PROSITE" id="PS00194">
    <property type="entry name" value="THIOREDOXIN_1"/>
    <property type="match status" value="1"/>
</dbReference>
<comment type="caution">
    <text evidence="6">The sequence shown here is derived from an EMBL/GenBank/DDBJ whole genome shotgun (WGS) entry which is preliminary data.</text>
</comment>
<dbReference type="SUPFAM" id="SSF52833">
    <property type="entry name" value="Thioredoxin-like"/>
    <property type="match status" value="1"/>
</dbReference>
<name>A0ABP8GAU9_9BACT</name>
<dbReference type="PROSITE" id="PS51257">
    <property type="entry name" value="PROKAR_LIPOPROTEIN"/>
    <property type="match status" value="1"/>
</dbReference>
<dbReference type="RefSeq" id="WP_345253210.1">
    <property type="nucleotide sequence ID" value="NZ_BAABGY010000002.1"/>
</dbReference>
<dbReference type="InterPro" id="IPR000866">
    <property type="entry name" value="AhpC/TSA"/>
</dbReference>
<evidence type="ECO:0000313" key="6">
    <source>
        <dbReference type="EMBL" id="GAA4320545.1"/>
    </source>
</evidence>
<organism evidence="6 7">
    <name type="scientific">Flaviaesturariibacter amylovorans</name>
    <dbReference type="NCBI Taxonomy" id="1084520"/>
    <lineage>
        <taxon>Bacteria</taxon>
        <taxon>Pseudomonadati</taxon>
        <taxon>Bacteroidota</taxon>
        <taxon>Chitinophagia</taxon>
        <taxon>Chitinophagales</taxon>
        <taxon>Chitinophagaceae</taxon>
        <taxon>Flaviaestuariibacter</taxon>
    </lineage>
</organism>
<dbReference type="InterPro" id="IPR025380">
    <property type="entry name" value="DUF4369"/>
</dbReference>
<dbReference type="Proteomes" id="UP001501725">
    <property type="component" value="Unassembled WGS sequence"/>
</dbReference>
<keyword evidence="7" id="KW-1185">Reference proteome</keyword>
<feature type="domain" description="Thioredoxin" evidence="5">
    <location>
        <begin position="255"/>
        <end position="393"/>
    </location>
</feature>
<dbReference type="InterPro" id="IPR013766">
    <property type="entry name" value="Thioredoxin_domain"/>
</dbReference>
<dbReference type="PANTHER" id="PTHR42852:SF6">
    <property type="entry name" value="THIOL:DISULFIDE INTERCHANGE PROTEIN DSBE"/>
    <property type="match status" value="1"/>
</dbReference>
<evidence type="ECO:0000256" key="2">
    <source>
        <dbReference type="ARBA" id="ARBA00022748"/>
    </source>
</evidence>
<dbReference type="Gene3D" id="3.40.30.10">
    <property type="entry name" value="Glutaredoxin"/>
    <property type="match status" value="1"/>
</dbReference>
<evidence type="ECO:0000256" key="4">
    <source>
        <dbReference type="ARBA" id="ARBA00023284"/>
    </source>
</evidence>
<evidence type="ECO:0000259" key="5">
    <source>
        <dbReference type="PROSITE" id="PS51352"/>
    </source>
</evidence>
<keyword evidence="4" id="KW-0676">Redox-active center</keyword>
<dbReference type="PANTHER" id="PTHR42852">
    <property type="entry name" value="THIOL:DISULFIDE INTERCHANGE PROTEIN DSBE"/>
    <property type="match status" value="1"/>
</dbReference>
<dbReference type="Pfam" id="PF14289">
    <property type="entry name" value="DUF4369"/>
    <property type="match status" value="1"/>
</dbReference>
<dbReference type="InterPro" id="IPR050553">
    <property type="entry name" value="Thioredoxin_ResA/DsbE_sf"/>
</dbReference>
<protein>
    <recommendedName>
        <fullName evidence="5">Thioredoxin domain-containing protein</fullName>
    </recommendedName>
</protein>
<dbReference type="EMBL" id="BAABGY010000002">
    <property type="protein sequence ID" value="GAA4320545.1"/>
    <property type="molecule type" value="Genomic_DNA"/>
</dbReference>
<evidence type="ECO:0000256" key="1">
    <source>
        <dbReference type="ARBA" id="ARBA00004196"/>
    </source>
</evidence>
<dbReference type="Pfam" id="PF00578">
    <property type="entry name" value="AhpC-TSA"/>
    <property type="match status" value="1"/>
</dbReference>
<proteinExistence type="predicted"/>
<dbReference type="InterPro" id="IPR036249">
    <property type="entry name" value="Thioredoxin-like_sf"/>
</dbReference>
<dbReference type="InterPro" id="IPR017937">
    <property type="entry name" value="Thioredoxin_CS"/>
</dbReference>
<sequence length="393" mass="42230">MTRINSAAALPAAFLLLAACQQKEDNTFEVSGTFPDAAGKKVYLEEVRFDRSNPLIVDSATADKKGSFRLTGSRVEENLYLVQLAGANGPLATLINDGDDITVKADPAKKEVPYTVGGSPASSALAQYMGENNSQLSTIFAYARQQDSLRQQGVSDSLTGSVRTQRSAAADALRRYNLDFVNKSNSPTLTIFALGTYQGYASNPAFGLQPLDRAQLLEILKNATTRFPQHKGLAQVQQSVSGAPAPQPAAPAASALLNKPAPELTMPDANGTPVSLSSFKGKWVLVDFWASWCPPCRAENPNVVQAYNQFKNKNFTVLGVSLDQKKEAWLKAVQADGLAWTQISDLQYWNSAAVGIFGFSSIPYNVLINPEGVIVAEDLRGDALPAKLAEVLK</sequence>
<evidence type="ECO:0000313" key="7">
    <source>
        <dbReference type="Proteomes" id="UP001501725"/>
    </source>
</evidence>
<keyword evidence="2" id="KW-0201">Cytochrome c-type biogenesis</keyword>